<dbReference type="EMBL" id="QUAJ01000005">
    <property type="protein sequence ID" value="REI42232.1"/>
    <property type="molecule type" value="Genomic_DNA"/>
</dbReference>
<keyword evidence="2" id="KW-1185">Reference proteome</keyword>
<sequence>MKILHQLGHNNKWNRDAYTNNLAGKGFILSPVNIKPNKIKTYFTGEMLKNSFLDPQCYKLEDKKESLNAYPYFLDELQEGLHSIALDSRSEEISRKCIDFQMEFDFSHLVIPAMYSETDLDFQLKRNKSIFIDPFLNDIKNKNINKKILLTVIVHESYICSSDLRLYLLNWISSFPEIDGVYLIPKTTSEEPIDNEKFLFNFLEFINYLKEMELETYIGYTGIEGLIYSAAMPDAITVGVYKNLRSFSLNRFSKEKTGMRSPYPRIFSHIYLNWIRYDNALLMPNIESFFDMTNYNVKNFYPEGKNPHFSNPLLYLHYFDCFNRLCEKLPHKQTDRIDWLISYINNSINILIKQSDPEEFEHLYSWLKVLKKLKKNLVKKGI</sequence>
<evidence type="ECO:0000313" key="1">
    <source>
        <dbReference type="EMBL" id="REI42232.1"/>
    </source>
</evidence>
<gene>
    <name evidence="1" type="ORF">DYH56_04215</name>
</gene>
<protein>
    <submittedName>
        <fullName evidence="1">Uncharacterized protein</fullName>
    </submittedName>
</protein>
<organism evidence="1 2">
    <name type="scientific">Psychrilyobacter piezotolerans</name>
    <dbReference type="NCBI Taxonomy" id="2293438"/>
    <lineage>
        <taxon>Bacteria</taxon>
        <taxon>Fusobacteriati</taxon>
        <taxon>Fusobacteriota</taxon>
        <taxon>Fusobacteriia</taxon>
        <taxon>Fusobacteriales</taxon>
        <taxon>Fusobacteriaceae</taxon>
        <taxon>Psychrilyobacter</taxon>
    </lineage>
</organism>
<dbReference type="Proteomes" id="UP000263486">
    <property type="component" value="Unassembled WGS sequence"/>
</dbReference>
<name>A0ABX9KJC4_9FUSO</name>
<dbReference type="RefSeq" id="WP_114641610.1">
    <property type="nucleotide sequence ID" value="NZ_JAACIO010000005.1"/>
</dbReference>
<proteinExistence type="predicted"/>
<comment type="caution">
    <text evidence="1">The sequence shown here is derived from an EMBL/GenBank/DDBJ whole genome shotgun (WGS) entry which is preliminary data.</text>
</comment>
<reference evidence="1 2" key="1">
    <citation type="submission" date="2018-08" db="EMBL/GenBank/DDBJ databases">
        <title>Draft genome sequence of Psychrilyobacter sp. strain SD5 isolated from Black Sea water.</title>
        <authorList>
            <person name="Yadav S."/>
            <person name="Villanueva L."/>
            <person name="Damste J.S.S."/>
        </authorList>
    </citation>
    <scope>NUCLEOTIDE SEQUENCE [LARGE SCALE GENOMIC DNA]</scope>
    <source>
        <strain evidence="1 2">SD5</strain>
    </source>
</reference>
<evidence type="ECO:0000313" key="2">
    <source>
        <dbReference type="Proteomes" id="UP000263486"/>
    </source>
</evidence>
<accession>A0ABX9KJC4</accession>